<protein>
    <recommendedName>
        <fullName evidence="4">HEAT repeat domain-containing protein</fullName>
    </recommendedName>
</protein>
<sequence>MPGPVGVDGSVPCGQIKPTSWRRAGGDHFLVYLAGGSGRSTIVAPVAEFVHITTASAARRIERSGIAARSHGRAGERGVYCMPVLPSFTLTHQWVRELRRWHPGVLVAVQLRLPDGEPVAVGHYGAPLREVAAAEAVAALRELDDPRGYEVFVPRAVTAEEVRRVRDVPQGIGWRYLPAAHGRRPCTCPSCAQRGGYKVARLRRRFPYDQPSRPKSELMARLRAATTADEIIDVLSELGRRRRGGAEELAYLADHPDPDVRDTLESVLRAYRGSEARRLRQRLQPPDPSTPDPSTPDPAGA</sequence>
<evidence type="ECO:0000313" key="2">
    <source>
        <dbReference type="EMBL" id="GAA5187249.1"/>
    </source>
</evidence>
<evidence type="ECO:0008006" key="4">
    <source>
        <dbReference type="Google" id="ProtNLM"/>
    </source>
</evidence>
<keyword evidence="3" id="KW-1185">Reference proteome</keyword>
<organism evidence="2 3">
    <name type="scientific">Rugosimonospora acidiphila</name>
    <dbReference type="NCBI Taxonomy" id="556531"/>
    <lineage>
        <taxon>Bacteria</taxon>
        <taxon>Bacillati</taxon>
        <taxon>Actinomycetota</taxon>
        <taxon>Actinomycetes</taxon>
        <taxon>Micromonosporales</taxon>
        <taxon>Micromonosporaceae</taxon>
        <taxon>Rugosimonospora</taxon>
    </lineage>
</organism>
<dbReference type="EMBL" id="BAABJQ010000009">
    <property type="protein sequence ID" value="GAA5187249.1"/>
    <property type="molecule type" value="Genomic_DNA"/>
</dbReference>
<evidence type="ECO:0000313" key="3">
    <source>
        <dbReference type="Proteomes" id="UP001501570"/>
    </source>
</evidence>
<evidence type="ECO:0000256" key="1">
    <source>
        <dbReference type="SAM" id="MobiDB-lite"/>
    </source>
</evidence>
<feature type="region of interest" description="Disordered" evidence="1">
    <location>
        <begin position="273"/>
        <end position="301"/>
    </location>
</feature>
<proteinExistence type="predicted"/>
<accession>A0ABP9RVB2</accession>
<feature type="compositionally biased region" description="Pro residues" evidence="1">
    <location>
        <begin position="285"/>
        <end position="301"/>
    </location>
</feature>
<reference evidence="3" key="1">
    <citation type="journal article" date="2019" name="Int. J. Syst. Evol. Microbiol.">
        <title>The Global Catalogue of Microorganisms (GCM) 10K type strain sequencing project: providing services to taxonomists for standard genome sequencing and annotation.</title>
        <authorList>
            <consortium name="The Broad Institute Genomics Platform"/>
            <consortium name="The Broad Institute Genome Sequencing Center for Infectious Disease"/>
            <person name="Wu L."/>
            <person name="Ma J."/>
        </authorList>
    </citation>
    <scope>NUCLEOTIDE SEQUENCE [LARGE SCALE GENOMIC DNA]</scope>
    <source>
        <strain evidence="3">JCM 18304</strain>
    </source>
</reference>
<comment type="caution">
    <text evidence="2">The sequence shown here is derived from an EMBL/GenBank/DDBJ whole genome shotgun (WGS) entry which is preliminary data.</text>
</comment>
<gene>
    <name evidence="2" type="ORF">GCM10023322_35210</name>
</gene>
<name>A0ABP9RVB2_9ACTN</name>
<dbReference type="Proteomes" id="UP001501570">
    <property type="component" value="Unassembled WGS sequence"/>
</dbReference>